<dbReference type="SUPFAM" id="SSF52777">
    <property type="entry name" value="CoA-dependent acyltransferases"/>
    <property type="match status" value="1"/>
</dbReference>
<dbReference type="PROSITE" id="PS51826">
    <property type="entry name" value="PSBD"/>
    <property type="match status" value="1"/>
</dbReference>
<dbReference type="HOGENOM" id="CLU_016733_10_2_9"/>
<keyword evidence="4 6" id="KW-0450">Lipoyl</keyword>
<evidence type="ECO:0000259" key="8">
    <source>
        <dbReference type="PROSITE" id="PS50968"/>
    </source>
</evidence>
<dbReference type="Gene3D" id="2.40.50.100">
    <property type="match status" value="1"/>
</dbReference>
<dbReference type="Pfam" id="PF02817">
    <property type="entry name" value="E3_binding"/>
    <property type="match status" value="1"/>
</dbReference>
<evidence type="ECO:0000256" key="5">
    <source>
        <dbReference type="ARBA" id="ARBA00023315"/>
    </source>
</evidence>
<dbReference type="InterPro" id="IPR036625">
    <property type="entry name" value="E3-bd_dom_sf"/>
</dbReference>
<dbReference type="PANTHER" id="PTHR43178:SF5">
    <property type="entry name" value="LIPOAMIDE ACYLTRANSFERASE COMPONENT OF BRANCHED-CHAIN ALPHA-KETO ACID DEHYDROGENASE COMPLEX, MITOCHONDRIAL"/>
    <property type="match status" value="1"/>
</dbReference>
<dbReference type="Pfam" id="PF00198">
    <property type="entry name" value="2-oxoacid_dh"/>
    <property type="match status" value="1"/>
</dbReference>
<dbReference type="Gene3D" id="4.10.320.10">
    <property type="entry name" value="E3-binding domain"/>
    <property type="match status" value="1"/>
</dbReference>
<dbReference type="Gene3D" id="3.30.559.10">
    <property type="entry name" value="Chloramphenicol acetyltransferase-like domain"/>
    <property type="match status" value="1"/>
</dbReference>
<dbReference type="SUPFAM" id="SSF51230">
    <property type="entry name" value="Single hybrid motif"/>
    <property type="match status" value="1"/>
</dbReference>
<feature type="domain" description="Lipoyl-binding" evidence="8">
    <location>
        <begin position="2"/>
        <end position="77"/>
    </location>
</feature>
<feature type="domain" description="Peripheral subunit-binding (PSBD)" evidence="9">
    <location>
        <begin position="145"/>
        <end position="182"/>
    </location>
</feature>
<dbReference type="RefSeq" id="WP_003777368.1">
    <property type="nucleotide sequence ID" value="NZ_JH992958.1"/>
</dbReference>
<comment type="caution">
    <text evidence="10">The sequence shown here is derived from an EMBL/GenBank/DDBJ whole genome shotgun (WGS) entry which is preliminary data.</text>
</comment>
<dbReference type="InterPro" id="IPR000089">
    <property type="entry name" value="Biotin_lipoyl"/>
</dbReference>
<dbReference type="PANTHER" id="PTHR43178">
    <property type="entry name" value="DIHYDROLIPOAMIDE ACETYLTRANSFERASE COMPONENT OF PYRUVATE DEHYDROGENASE COMPLEX"/>
    <property type="match status" value="1"/>
</dbReference>
<evidence type="ECO:0000313" key="10">
    <source>
        <dbReference type="EMBL" id="EKU93725.1"/>
    </source>
</evidence>
<evidence type="ECO:0000313" key="11">
    <source>
        <dbReference type="Proteomes" id="UP000009875"/>
    </source>
</evidence>
<evidence type="ECO:0000256" key="7">
    <source>
        <dbReference type="SAM" id="MobiDB-lite"/>
    </source>
</evidence>
<feature type="region of interest" description="Disordered" evidence="7">
    <location>
        <begin position="76"/>
        <end position="144"/>
    </location>
</feature>
<gene>
    <name evidence="10" type="ORF">HMPREF9698_00673</name>
</gene>
<dbReference type="eggNOG" id="COG0508">
    <property type="taxonomic scope" value="Bacteria"/>
</dbReference>
<comment type="cofactor">
    <cofactor evidence="1 6">
        <name>(R)-lipoate</name>
        <dbReference type="ChEBI" id="CHEBI:83088"/>
    </cofactor>
</comment>
<evidence type="ECO:0000256" key="1">
    <source>
        <dbReference type="ARBA" id="ARBA00001938"/>
    </source>
</evidence>
<comment type="similarity">
    <text evidence="2 6">Belongs to the 2-oxoacid dehydrogenase family.</text>
</comment>
<dbReference type="InterPro" id="IPR001078">
    <property type="entry name" value="2-oxoacid_DH_actylTfrase"/>
</dbReference>
<evidence type="ECO:0000256" key="4">
    <source>
        <dbReference type="ARBA" id="ARBA00022823"/>
    </source>
</evidence>
<evidence type="ECO:0000256" key="2">
    <source>
        <dbReference type="ARBA" id="ARBA00007317"/>
    </source>
</evidence>
<proteinExistence type="inferred from homology"/>
<dbReference type="PATRIC" id="fig|883081.3.peg.675"/>
<dbReference type="InterPro" id="IPR004167">
    <property type="entry name" value="PSBD"/>
</dbReference>
<dbReference type="EMBL" id="AGXA01000016">
    <property type="protein sequence ID" value="EKU93725.1"/>
    <property type="molecule type" value="Genomic_DNA"/>
</dbReference>
<evidence type="ECO:0000256" key="6">
    <source>
        <dbReference type="RuleBase" id="RU003423"/>
    </source>
</evidence>
<dbReference type="Pfam" id="PF00364">
    <property type="entry name" value="Biotin_lipoyl"/>
    <property type="match status" value="1"/>
</dbReference>
<feature type="compositionally biased region" description="Acidic residues" evidence="7">
    <location>
        <begin position="79"/>
        <end position="95"/>
    </location>
</feature>
<reference evidence="10 11" key="1">
    <citation type="submission" date="2012-09" db="EMBL/GenBank/DDBJ databases">
        <title>The Genome Sequence of Alloiococcus otitis ATCC 51267.</title>
        <authorList>
            <consortium name="The Broad Institute Genome Sequencing Platform"/>
            <person name="Earl A."/>
            <person name="Ward D."/>
            <person name="Feldgarden M."/>
            <person name="Gevers D."/>
            <person name="Huys G."/>
            <person name="Walker B."/>
            <person name="Young S.K."/>
            <person name="Zeng Q."/>
            <person name="Gargeya S."/>
            <person name="Fitzgerald M."/>
            <person name="Haas B."/>
            <person name="Abouelleil A."/>
            <person name="Alvarado L."/>
            <person name="Arachchi H.M."/>
            <person name="Berlin A.M."/>
            <person name="Chapman S.B."/>
            <person name="Goldberg J."/>
            <person name="Griggs A."/>
            <person name="Gujja S."/>
            <person name="Hansen M."/>
            <person name="Howarth C."/>
            <person name="Imamovic A."/>
            <person name="Larimer J."/>
            <person name="McCowen C."/>
            <person name="Montmayeur A."/>
            <person name="Murphy C."/>
            <person name="Neiman D."/>
            <person name="Pearson M."/>
            <person name="Priest M."/>
            <person name="Roberts A."/>
            <person name="Saif S."/>
            <person name="Shea T."/>
            <person name="Sisk P."/>
            <person name="Sykes S."/>
            <person name="Wortman J."/>
            <person name="Nusbaum C."/>
            <person name="Birren B."/>
        </authorList>
    </citation>
    <scope>NUCLEOTIDE SEQUENCE [LARGE SCALE GENOMIC DNA]</scope>
    <source>
        <strain evidence="10 11">ATCC 51267</strain>
    </source>
</reference>
<dbReference type="AlphaFoldDB" id="K9EWW6"/>
<name>K9EWW6_9LACT</name>
<dbReference type="GO" id="GO:0031405">
    <property type="term" value="F:lipoic acid binding"/>
    <property type="evidence" value="ECO:0007669"/>
    <property type="project" value="TreeGrafter"/>
</dbReference>
<keyword evidence="3 6" id="KW-0808">Transferase</keyword>
<dbReference type="SUPFAM" id="SSF47005">
    <property type="entry name" value="Peripheral subunit-binding domain of 2-oxo acid dehydrogenase complex"/>
    <property type="match status" value="1"/>
</dbReference>
<keyword evidence="10" id="KW-0670">Pyruvate</keyword>
<dbReference type="Proteomes" id="UP000009875">
    <property type="component" value="Unassembled WGS sequence"/>
</dbReference>
<dbReference type="OrthoDB" id="9805770at2"/>
<evidence type="ECO:0000259" key="9">
    <source>
        <dbReference type="PROSITE" id="PS51826"/>
    </source>
</evidence>
<accession>K9EWW6</accession>
<protein>
    <recommendedName>
        <fullName evidence="6">Dihydrolipoamide acetyltransferase component of pyruvate dehydrogenase complex</fullName>
        <ecNumber evidence="6">2.3.1.-</ecNumber>
    </recommendedName>
</protein>
<dbReference type="EC" id="2.3.1.-" evidence="6"/>
<dbReference type="InterPro" id="IPR050743">
    <property type="entry name" value="2-oxoacid_DH_E2_comp"/>
</dbReference>
<dbReference type="GO" id="GO:0005737">
    <property type="term" value="C:cytoplasm"/>
    <property type="evidence" value="ECO:0007669"/>
    <property type="project" value="TreeGrafter"/>
</dbReference>
<dbReference type="PROSITE" id="PS50968">
    <property type="entry name" value="BIOTINYL_LIPOYL"/>
    <property type="match status" value="1"/>
</dbReference>
<organism evidence="10 11">
    <name type="scientific">Alloiococcus otitis ATCC 51267</name>
    <dbReference type="NCBI Taxonomy" id="883081"/>
    <lineage>
        <taxon>Bacteria</taxon>
        <taxon>Bacillati</taxon>
        <taxon>Bacillota</taxon>
        <taxon>Bacilli</taxon>
        <taxon>Lactobacillales</taxon>
        <taxon>Carnobacteriaceae</taxon>
        <taxon>Alloiococcus</taxon>
    </lineage>
</organism>
<dbReference type="InterPro" id="IPR011053">
    <property type="entry name" value="Single_hybrid_motif"/>
</dbReference>
<dbReference type="GO" id="GO:0016407">
    <property type="term" value="F:acetyltransferase activity"/>
    <property type="evidence" value="ECO:0007669"/>
    <property type="project" value="TreeGrafter"/>
</dbReference>
<keyword evidence="5 6" id="KW-0012">Acyltransferase</keyword>
<sequence>MATEVRMPTLGLTMKEGLIDEWLVEEGDEVSEGDVVAVISSEKLTADVEAPEDGTIIKITADVGDEVPVKEAIAYVGEPGEEVEEEADEERDEEASQAGSADQAGVPDQAEASDKEADQEASQKPSRKEASESQSSPGSGGDRIFITPVARKLAQEEGYDIAQINGTGANGRITRRDVEAYQPAREGVSTPAAQAEYGQGLEGMRKTIASRMMTSLNTTAQVSLHTKADVTELMAMRQDVKDKIGRSLDKGEISLLSLVAKATILALKDHPEMNGLYFDGEYTQYDEIHLGIAVDAEEGLSVPVIKDAQTLSLSAIGERTRYLSEGVRKGNLPGDLYGGSTFSISNIGSEGIDFFTPIINTPEIGILGVGTVRNELQFNEDKDIVGHSQLGLSLTFDHQIVDGAPAARFLASIVSYLENPYELLL</sequence>
<keyword evidence="11" id="KW-1185">Reference proteome</keyword>
<evidence type="ECO:0000256" key="3">
    <source>
        <dbReference type="ARBA" id="ARBA00022679"/>
    </source>
</evidence>
<dbReference type="InterPro" id="IPR023213">
    <property type="entry name" value="CAT-like_dom_sf"/>
</dbReference>
<dbReference type="STRING" id="883081.HMPREF9698_00673"/>
<dbReference type="CDD" id="cd06849">
    <property type="entry name" value="lipoyl_domain"/>
    <property type="match status" value="1"/>
</dbReference>